<evidence type="ECO:0000313" key="13">
    <source>
        <dbReference type="EnsemblPlants" id="KEH36215"/>
    </source>
</evidence>
<reference evidence="12" key="4">
    <citation type="journal article" date="2018" name="Nat. Plants">
        <title>Whole-genome landscape of Medicago truncatula symbiotic genes.</title>
        <authorList>
            <person name="Pecrix Y."/>
            <person name="Gamas P."/>
            <person name="Carrere S."/>
        </authorList>
    </citation>
    <scope>NUCLEOTIDE SEQUENCE</scope>
    <source>
        <tissue evidence="12">Leaves</tissue>
    </source>
</reference>
<dbReference type="GO" id="GO:0006950">
    <property type="term" value="P:response to stress"/>
    <property type="evidence" value="ECO:0000318"/>
    <property type="project" value="GO_Central"/>
</dbReference>
<evidence type="ECO:0000256" key="1">
    <source>
        <dbReference type="ARBA" id="ARBA00004123"/>
    </source>
</evidence>
<evidence type="ECO:0000256" key="6">
    <source>
        <dbReference type="ARBA" id="ARBA00023163"/>
    </source>
</evidence>
<accession>A0A072VDG8</accession>
<sequence>MKSGMEVEERKKLKKPQQAISRKGCMKGKGGPENPSCPYKGVRQRTWGKWVAEIREPNRGSRLWLGTFETSLEAALAYDAAALKLYGSRAKLNLPEISTSVKSEGQQSSPDTQIVQMEDPYHPQGNHNTGNNTCLGFNTNPYPTVSMAYQPLNNNNNNSTLSFPFDTNSNPIDQTYKDFFPPLDDSIWPEDAMSIDFPINYASSRMITEENLADGSVWDSLQTPWCM</sequence>
<evidence type="ECO:0000256" key="3">
    <source>
        <dbReference type="ARBA" id="ARBA00023016"/>
    </source>
</evidence>
<dbReference type="EMBL" id="PSQE01000003">
    <property type="protein sequence ID" value="RHN71053.1"/>
    <property type="molecule type" value="Genomic_DNA"/>
</dbReference>
<keyword evidence="5" id="KW-0010">Activator</keyword>
<evidence type="ECO:0000313" key="11">
    <source>
        <dbReference type="EMBL" id="KEH36215.1"/>
    </source>
</evidence>
<dbReference type="PRINTS" id="PR00367">
    <property type="entry name" value="ETHRSPELEMNT"/>
</dbReference>
<dbReference type="GO" id="GO:0000976">
    <property type="term" value="F:transcription cis-regulatory region binding"/>
    <property type="evidence" value="ECO:0000318"/>
    <property type="project" value="GO_Central"/>
</dbReference>
<protein>
    <submittedName>
        <fullName evidence="11">Dehydration-responsive element-binding protein</fullName>
    </submittedName>
    <submittedName>
        <fullName evidence="12">Putative transcription factor AP2-EREBP family</fullName>
    </submittedName>
</protein>
<dbReference type="Gramene" id="rna19696">
    <property type="protein sequence ID" value="RHN71053.1"/>
    <property type="gene ID" value="gene19696"/>
</dbReference>
<evidence type="ECO:0000256" key="8">
    <source>
        <dbReference type="ARBA" id="ARBA00024343"/>
    </source>
</evidence>
<comment type="similarity">
    <text evidence="8">Belongs to the AP2/ERF transcription factor family. ERF subfamily.</text>
</comment>
<dbReference type="InterPro" id="IPR001471">
    <property type="entry name" value="AP2/ERF_dom"/>
</dbReference>
<dbReference type="EnsemblPlants" id="KEH36215">
    <property type="protein sequence ID" value="KEH36215"/>
    <property type="gene ID" value="MTR_3g112440"/>
</dbReference>
<proteinExistence type="inferred from homology"/>
<dbReference type="Proteomes" id="UP000002051">
    <property type="component" value="Chromosome 3"/>
</dbReference>
<dbReference type="OrthoDB" id="550883at2759"/>
<dbReference type="Pfam" id="PF00847">
    <property type="entry name" value="AP2"/>
    <property type="match status" value="1"/>
</dbReference>
<organism evidence="11 14">
    <name type="scientific">Medicago truncatula</name>
    <name type="common">Barrel medic</name>
    <name type="synonym">Medicago tribuloides</name>
    <dbReference type="NCBI Taxonomy" id="3880"/>
    <lineage>
        <taxon>Eukaryota</taxon>
        <taxon>Viridiplantae</taxon>
        <taxon>Streptophyta</taxon>
        <taxon>Embryophyta</taxon>
        <taxon>Tracheophyta</taxon>
        <taxon>Spermatophyta</taxon>
        <taxon>Magnoliopsida</taxon>
        <taxon>eudicotyledons</taxon>
        <taxon>Gunneridae</taxon>
        <taxon>Pentapetalae</taxon>
        <taxon>rosids</taxon>
        <taxon>fabids</taxon>
        <taxon>Fabales</taxon>
        <taxon>Fabaceae</taxon>
        <taxon>Papilionoideae</taxon>
        <taxon>50 kb inversion clade</taxon>
        <taxon>NPAAA clade</taxon>
        <taxon>Hologalegina</taxon>
        <taxon>IRL clade</taxon>
        <taxon>Trifolieae</taxon>
        <taxon>Medicago</taxon>
    </lineage>
</organism>
<keyword evidence="2" id="KW-0805">Transcription regulation</keyword>
<keyword evidence="3" id="KW-0346">Stress response</keyword>
<feature type="compositionally biased region" description="Basic and acidic residues" evidence="9">
    <location>
        <begin position="1"/>
        <end position="11"/>
    </location>
</feature>
<dbReference type="SUPFAM" id="SSF54171">
    <property type="entry name" value="DNA-binding domain"/>
    <property type="match status" value="1"/>
</dbReference>
<evidence type="ECO:0000256" key="9">
    <source>
        <dbReference type="SAM" id="MobiDB-lite"/>
    </source>
</evidence>
<dbReference type="SMART" id="SM00380">
    <property type="entry name" value="AP2"/>
    <property type="match status" value="1"/>
</dbReference>
<dbReference type="PANTHER" id="PTHR31241:SF62">
    <property type="entry name" value="DEHYDRATION-RESPONSIVE ELEMENT-BINDING PROTEIN 2D"/>
    <property type="match status" value="1"/>
</dbReference>
<dbReference type="HOGENOM" id="CLU_046486_2_0_1"/>
<comment type="subcellular location">
    <subcellularLocation>
        <location evidence="1">Nucleus</location>
    </subcellularLocation>
</comment>
<evidence type="ECO:0000256" key="5">
    <source>
        <dbReference type="ARBA" id="ARBA00023159"/>
    </source>
</evidence>
<dbReference type="Proteomes" id="UP000265566">
    <property type="component" value="Chromosome 3"/>
</dbReference>
<gene>
    <name evidence="13" type="primary">25490240</name>
    <name evidence="11" type="ordered locus">MTR_3g112440</name>
    <name evidence="12" type="ORF">MtrunA17_Chr3g0142081</name>
</gene>
<feature type="region of interest" description="Disordered" evidence="9">
    <location>
        <begin position="1"/>
        <end position="40"/>
    </location>
</feature>
<reference evidence="13" key="3">
    <citation type="submission" date="2015-04" db="UniProtKB">
        <authorList>
            <consortium name="EnsemblPlants"/>
        </authorList>
    </citation>
    <scope>IDENTIFICATION</scope>
    <source>
        <strain evidence="13">cv. Jemalong A17</strain>
    </source>
</reference>
<evidence type="ECO:0000256" key="4">
    <source>
        <dbReference type="ARBA" id="ARBA00023125"/>
    </source>
</evidence>
<keyword evidence="6" id="KW-0804">Transcription</keyword>
<evidence type="ECO:0000313" key="12">
    <source>
        <dbReference type="EMBL" id="RHN71053.1"/>
    </source>
</evidence>
<evidence type="ECO:0000256" key="7">
    <source>
        <dbReference type="ARBA" id="ARBA00023242"/>
    </source>
</evidence>
<dbReference type="STRING" id="3880.A0A072VDG8"/>
<feature type="domain" description="AP2/ERF" evidence="10">
    <location>
        <begin position="38"/>
        <end position="95"/>
    </location>
</feature>
<dbReference type="InterPro" id="IPR036955">
    <property type="entry name" value="AP2/ERF_dom_sf"/>
</dbReference>
<keyword evidence="14" id="KW-1185">Reference proteome</keyword>
<dbReference type="KEGG" id="mtr:25490240"/>
<dbReference type="AlphaFoldDB" id="A0A072VDG8"/>
<dbReference type="CDD" id="cd00018">
    <property type="entry name" value="AP2"/>
    <property type="match status" value="1"/>
</dbReference>
<dbReference type="GO" id="GO:0003700">
    <property type="term" value="F:DNA-binding transcription factor activity"/>
    <property type="evidence" value="ECO:0000318"/>
    <property type="project" value="GO_Central"/>
</dbReference>
<dbReference type="Gene3D" id="3.30.730.10">
    <property type="entry name" value="AP2/ERF domain"/>
    <property type="match status" value="1"/>
</dbReference>
<name>A0A072VDG8_MEDTR</name>
<dbReference type="PANTHER" id="PTHR31241">
    <property type="entry name" value="DEHYDRATION-RESPONSIVE ELEMENT-BINDING PROTEIN 2C"/>
    <property type="match status" value="1"/>
</dbReference>
<evidence type="ECO:0000313" key="14">
    <source>
        <dbReference type="Proteomes" id="UP000002051"/>
    </source>
</evidence>
<reference evidence="11 14" key="2">
    <citation type="journal article" date="2014" name="BMC Genomics">
        <title>An improved genome release (version Mt4.0) for the model legume Medicago truncatula.</title>
        <authorList>
            <person name="Tang H."/>
            <person name="Krishnakumar V."/>
            <person name="Bidwell S."/>
            <person name="Rosen B."/>
            <person name="Chan A."/>
            <person name="Zhou S."/>
            <person name="Gentzbittel L."/>
            <person name="Childs K.L."/>
            <person name="Yandell M."/>
            <person name="Gundlach H."/>
            <person name="Mayer K.F."/>
            <person name="Schwartz D.C."/>
            <person name="Town C.D."/>
        </authorList>
    </citation>
    <scope>GENOME REANNOTATION</scope>
    <source>
        <strain evidence="11">A17</strain>
        <strain evidence="13 14">cv. Jemalong A17</strain>
    </source>
</reference>
<keyword evidence="4" id="KW-0238">DNA-binding</keyword>
<evidence type="ECO:0000256" key="2">
    <source>
        <dbReference type="ARBA" id="ARBA00023015"/>
    </source>
</evidence>
<reference evidence="11 14" key="1">
    <citation type="journal article" date="2011" name="Nature">
        <title>The Medicago genome provides insight into the evolution of rhizobial symbioses.</title>
        <authorList>
            <person name="Young N.D."/>
            <person name="Debelle F."/>
            <person name="Oldroyd G.E."/>
            <person name="Geurts R."/>
            <person name="Cannon S.B."/>
            <person name="Udvardi M.K."/>
            <person name="Benedito V.A."/>
            <person name="Mayer K.F."/>
            <person name="Gouzy J."/>
            <person name="Schoof H."/>
            <person name="Van de Peer Y."/>
            <person name="Proost S."/>
            <person name="Cook D.R."/>
            <person name="Meyers B.C."/>
            <person name="Spannagl M."/>
            <person name="Cheung F."/>
            <person name="De Mita S."/>
            <person name="Krishnakumar V."/>
            <person name="Gundlach H."/>
            <person name="Zhou S."/>
            <person name="Mudge J."/>
            <person name="Bharti A.K."/>
            <person name="Murray J.D."/>
            <person name="Naoumkina M.A."/>
            <person name="Rosen B."/>
            <person name="Silverstein K.A."/>
            <person name="Tang H."/>
            <person name="Rombauts S."/>
            <person name="Zhao P.X."/>
            <person name="Zhou P."/>
            <person name="Barbe V."/>
            <person name="Bardou P."/>
            <person name="Bechner M."/>
            <person name="Bellec A."/>
            <person name="Berger A."/>
            <person name="Berges H."/>
            <person name="Bidwell S."/>
            <person name="Bisseling T."/>
            <person name="Choisne N."/>
            <person name="Couloux A."/>
            <person name="Denny R."/>
            <person name="Deshpande S."/>
            <person name="Dai X."/>
            <person name="Doyle J.J."/>
            <person name="Dudez A.M."/>
            <person name="Farmer A.D."/>
            <person name="Fouteau S."/>
            <person name="Franken C."/>
            <person name="Gibelin C."/>
            <person name="Gish J."/>
            <person name="Goldstein S."/>
            <person name="Gonzalez A.J."/>
            <person name="Green P.J."/>
            <person name="Hallab A."/>
            <person name="Hartog M."/>
            <person name="Hua A."/>
            <person name="Humphray S.J."/>
            <person name="Jeong D.H."/>
            <person name="Jing Y."/>
            <person name="Jocker A."/>
            <person name="Kenton S.M."/>
            <person name="Kim D.J."/>
            <person name="Klee K."/>
            <person name="Lai H."/>
            <person name="Lang C."/>
            <person name="Lin S."/>
            <person name="Macmil S.L."/>
            <person name="Magdelenat G."/>
            <person name="Matthews L."/>
            <person name="McCorrison J."/>
            <person name="Monaghan E.L."/>
            <person name="Mun J.H."/>
            <person name="Najar F.Z."/>
            <person name="Nicholson C."/>
            <person name="Noirot C."/>
            <person name="O'Bleness M."/>
            <person name="Paule C.R."/>
            <person name="Poulain J."/>
            <person name="Prion F."/>
            <person name="Qin B."/>
            <person name="Qu C."/>
            <person name="Retzel E.F."/>
            <person name="Riddle C."/>
            <person name="Sallet E."/>
            <person name="Samain S."/>
            <person name="Samson N."/>
            <person name="Sanders I."/>
            <person name="Saurat O."/>
            <person name="Scarpelli C."/>
            <person name="Schiex T."/>
            <person name="Segurens B."/>
            <person name="Severin A.J."/>
            <person name="Sherrier D.J."/>
            <person name="Shi R."/>
            <person name="Sims S."/>
            <person name="Singer S.R."/>
            <person name="Sinharoy S."/>
            <person name="Sterck L."/>
            <person name="Viollet A."/>
            <person name="Wang B.B."/>
            <person name="Wang K."/>
            <person name="Wang M."/>
            <person name="Wang X."/>
            <person name="Warfsmann J."/>
            <person name="Weissenbach J."/>
            <person name="White D.D."/>
            <person name="White J.D."/>
            <person name="Wiley G.B."/>
            <person name="Wincker P."/>
            <person name="Xing Y."/>
            <person name="Yang L."/>
            <person name="Yao Z."/>
            <person name="Ying F."/>
            <person name="Zhai J."/>
            <person name="Zhou L."/>
            <person name="Zuber A."/>
            <person name="Denarie J."/>
            <person name="Dixon R.A."/>
            <person name="May G.D."/>
            <person name="Schwartz D.C."/>
            <person name="Rogers J."/>
            <person name="Quetier F."/>
            <person name="Town C.D."/>
            <person name="Roe B.A."/>
        </authorList>
    </citation>
    <scope>NUCLEOTIDE SEQUENCE [LARGE SCALE GENOMIC DNA]</scope>
    <source>
        <strain evidence="11">A17</strain>
        <strain evidence="13 14">cv. Jemalong A17</strain>
    </source>
</reference>
<dbReference type="GO" id="GO:0005634">
    <property type="term" value="C:nucleus"/>
    <property type="evidence" value="ECO:0000318"/>
    <property type="project" value="GO_Central"/>
</dbReference>
<dbReference type="InterPro" id="IPR016177">
    <property type="entry name" value="DNA-bd_dom_sf"/>
</dbReference>
<evidence type="ECO:0000259" key="10">
    <source>
        <dbReference type="PROSITE" id="PS51032"/>
    </source>
</evidence>
<keyword evidence="7" id="KW-0539">Nucleus</keyword>
<dbReference type="EMBL" id="CM001219">
    <property type="protein sequence ID" value="KEH36215.1"/>
    <property type="molecule type" value="Genomic_DNA"/>
</dbReference>
<dbReference type="FunFam" id="3.30.730.10:FF:000001">
    <property type="entry name" value="Ethylene-responsive transcription factor 2"/>
    <property type="match status" value="1"/>
</dbReference>
<dbReference type="PROSITE" id="PS51032">
    <property type="entry name" value="AP2_ERF"/>
    <property type="match status" value="1"/>
</dbReference>
<dbReference type="GO" id="GO:0045893">
    <property type="term" value="P:positive regulation of DNA-templated transcription"/>
    <property type="evidence" value="ECO:0000318"/>
    <property type="project" value="GO_Central"/>
</dbReference>